<keyword evidence="2" id="KW-1185">Reference proteome</keyword>
<evidence type="ECO:0000313" key="1">
    <source>
        <dbReference type="EMBL" id="TQD83857.1"/>
    </source>
</evidence>
<name>A0A540LBL7_MALBA</name>
<reference evidence="1 2" key="1">
    <citation type="journal article" date="2019" name="G3 (Bethesda)">
        <title>Sequencing of a Wild Apple (Malus baccata) Genome Unravels the Differences Between Cultivated and Wild Apple Species Regarding Disease Resistance and Cold Tolerance.</title>
        <authorList>
            <person name="Chen X."/>
        </authorList>
    </citation>
    <scope>NUCLEOTIDE SEQUENCE [LARGE SCALE GENOMIC DNA]</scope>
    <source>
        <strain evidence="2">cv. Shandingzi</strain>
        <tissue evidence="1">Leaves</tissue>
    </source>
</reference>
<dbReference type="Proteomes" id="UP000315295">
    <property type="component" value="Unassembled WGS sequence"/>
</dbReference>
<proteinExistence type="predicted"/>
<evidence type="ECO:0000313" key="2">
    <source>
        <dbReference type="Proteomes" id="UP000315295"/>
    </source>
</evidence>
<dbReference type="InterPro" id="IPR042035">
    <property type="entry name" value="DEAH_win-hel_dom"/>
</dbReference>
<gene>
    <name evidence="1" type="ORF">C1H46_030617</name>
</gene>
<protein>
    <submittedName>
        <fullName evidence="1">Uncharacterized protein</fullName>
    </submittedName>
</protein>
<dbReference type="Gene3D" id="1.10.10.2130">
    <property type="entry name" value="DEAH helicase family, winged-helix domain"/>
    <property type="match status" value="1"/>
</dbReference>
<comment type="caution">
    <text evidence="1">The sequence shown here is derived from an EMBL/GenBank/DDBJ whole genome shotgun (WGS) entry which is preliminary data.</text>
</comment>
<dbReference type="EMBL" id="VIEB01000663">
    <property type="protein sequence ID" value="TQD83857.1"/>
    <property type="molecule type" value="Genomic_DNA"/>
</dbReference>
<dbReference type="AlphaFoldDB" id="A0A540LBL7"/>
<organism evidence="1 2">
    <name type="scientific">Malus baccata</name>
    <name type="common">Siberian crab apple</name>
    <name type="synonym">Pyrus baccata</name>
    <dbReference type="NCBI Taxonomy" id="106549"/>
    <lineage>
        <taxon>Eukaryota</taxon>
        <taxon>Viridiplantae</taxon>
        <taxon>Streptophyta</taxon>
        <taxon>Embryophyta</taxon>
        <taxon>Tracheophyta</taxon>
        <taxon>Spermatophyta</taxon>
        <taxon>Magnoliopsida</taxon>
        <taxon>eudicotyledons</taxon>
        <taxon>Gunneridae</taxon>
        <taxon>Pentapetalae</taxon>
        <taxon>rosids</taxon>
        <taxon>fabids</taxon>
        <taxon>Rosales</taxon>
        <taxon>Rosaceae</taxon>
        <taxon>Amygdaloideae</taxon>
        <taxon>Maleae</taxon>
        <taxon>Malus</taxon>
    </lineage>
</organism>
<accession>A0A540LBL7</accession>
<sequence>MQYSFPVASILNFQKSEVGIFIGNIYFSGELETNIKLEARRGEKKTYPSTSVMIGCSKQLKSIRFLLLLVTLDVEKLQKSLNTYMRPGTQWMERKRLESHCHVDSLMSCQMLPPKLLRRWESSLDMRLGFGDVFKFGFVDPPAPEALAQALQQLIRRGVLDNDLGELTQVGNQMADTVSLSM</sequence>